<keyword evidence="1" id="KW-0472">Membrane</keyword>
<evidence type="ECO:0000256" key="1">
    <source>
        <dbReference type="SAM" id="Phobius"/>
    </source>
</evidence>
<dbReference type="Proteomes" id="UP001174677">
    <property type="component" value="Chromosome 17"/>
</dbReference>
<feature type="chain" id="PRO_5046771933" evidence="2">
    <location>
        <begin position="24"/>
        <end position="111"/>
    </location>
</feature>
<keyword evidence="1" id="KW-0812">Transmembrane</keyword>
<organism evidence="3 4">
    <name type="scientific">Hevea brasiliensis</name>
    <name type="common">Para rubber tree</name>
    <name type="synonym">Siphonia brasiliensis</name>
    <dbReference type="NCBI Taxonomy" id="3981"/>
    <lineage>
        <taxon>Eukaryota</taxon>
        <taxon>Viridiplantae</taxon>
        <taxon>Streptophyta</taxon>
        <taxon>Embryophyta</taxon>
        <taxon>Tracheophyta</taxon>
        <taxon>Spermatophyta</taxon>
        <taxon>Magnoliopsida</taxon>
        <taxon>eudicotyledons</taxon>
        <taxon>Gunneridae</taxon>
        <taxon>Pentapetalae</taxon>
        <taxon>rosids</taxon>
        <taxon>fabids</taxon>
        <taxon>Malpighiales</taxon>
        <taxon>Euphorbiaceae</taxon>
        <taxon>Crotonoideae</taxon>
        <taxon>Micrandreae</taxon>
        <taxon>Hevea</taxon>
    </lineage>
</organism>
<accession>A0ABQ9KML3</accession>
<keyword evidence="2" id="KW-0732">Signal</keyword>
<sequence>MKRVIFAGLLLIIIFSLSLSCYAFEGSFTPQYKPLARGNHLMHAHKEVDIGSFQRHGGKGTYAGEDTLRPRGKGHRSGAASFFILKSSSFISTLLLLRYVIVFVFIYVVLV</sequence>
<gene>
    <name evidence="3" type="ORF">P3X46_031744</name>
</gene>
<name>A0ABQ9KML3_HEVBR</name>
<protein>
    <submittedName>
        <fullName evidence="3">Uncharacterized protein</fullName>
    </submittedName>
</protein>
<feature type="transmembrane region" description="Helical" evidence="1">
    <location>
        <begin position="90"/>
        <end position="110"/>
    </location>
</feature>
<reference evidence="3" key="1">
    <citation type="journal article" date="2023" name="Plant Biotechnol. J.">
        <title>Chromosome-level wild Hevea brasiliensis genome provides new tools for genomic-assisted breeding and valuable loci to elevate rubber yield.</title>
        <authorList>
            <person name="Cheng H."/>
            <person name="Song X."/>
            <person name="Hu Y."/>
            <person name="Wu T."/>
            <person name="Yang Q."/>
            <person name="An Z."/>
            <person name="Feng S."/>
            <person name="Deng Z."/>
            <person name="Wu W."/>
            <person name="Zeng X."/>
            <person name="Tu M."/>
            <person name="Wang X."/>
            <person name="Huang H."/>
        </authorList>
    </citation>
    <scope>NUCLEOTIDE SEQUENCE</scope>
    <source>
        <strain evidence="3">MT/VB/25A 57/8</strain>
    </source>
</reference>
<dbReference type="EMBL" id="JARPOI010000017">
    <property type="protein sequence ID" value="KAJ9141175.1"/>
    <property type="molecule type" value="Genomic_DNA"/>
</dbReference>
<comment type="caution">
    <text evidence="3">The sequence shown here is derived from an EMBL/GenBank/DDBJ whole genome shotgun (WGS) entry which is preliminary data.</text>
</comment>
<dbReference type="PROSITE" id="PS51257">
    <property type="entry name" value="PROKAR_LIPOPROTEIN"/>
    <property type="match status" value="1"/>
</dbReference>
<keyword evidence="4" id="KW-1185">Reference proteome</keyword>
<feature type="signal peptide" evidence="2">
    <location>
        <begin position="1"/>
        <end position="23"/>
    </location>
</feature>
<evidence type="ECO:0000313" key="3">
    <source>
        <dbReference type="EMBL" id="KAJ9141175.1"/>
    </source>
</evidence>
<proteinExistence type="predicted"/>
<evidence type="ECO:0000313" key="4">
    <source>
        <dbReference type="Proteomes" id="UP001174677"/>
    </source>
</evidence>
<keyword evidence="1" id="KW-1133">Transmembrane helix</keyword>
<evidence type="ECO:0000256" key="2">
    <source>
        <dbReference type="SAM" id="SignalP"/>
    </source>
</evidence>